<dbReference type="SUPFAM" id="SSF82171">
    <property type="entry name" value="DPP6 N-terminal domain-like"/>
    <property type="match status" value="1"/>
</dbReference>
<feature type="non-terminal residue" evidence="2">
    <location>
        <position position="379"/>
    </location>
</feature>
<dbReference type="PANTHER" id="PTHR36842:SF1">
    <property type="entry name" value="PROTEIN TOLB"/>
    <property type="match status" value="1"/>
</dbReference>
<dbReference type="Pfam" id="PF02897">
    <property type="entry name" value="Peptidase_S9_N"/>
    <property type="match status" value="1"/>
</dbReference>
<feature type="domain" description="Peptidase S9A N-terminal" evidence="1">
    <location>
        <begin position="83"/>
        <end position="348"/>
    </location>
</feature>
<dbReference type="InterPro" id="IPR011042">
    <property type="entry name" value="6-blade_b-propeller_TolB-like"/>
</dbReference>
<evidence type="ECO:0000259" key="1">
    <source>
        <dbReference type="Pfam" id="PF02897"/>
    </source>
</evidence>
<evidence type="ECO:0000313" key="3">
    <source>
        <dbReference type="Proteomes" id="UP000070633"/>
    </source>
</evidence>
<dbReference type="Gene3D" id="2.120.10.30">
    <property type="entry name" value="TolB, C-terminal domain"/>
    <property type="match status" value="1"/>
</dbReference>
<dbReference type="Gene3D" id="2.120.10.60">
    <property type="entry name" value="Tricorn protease N-terminal domain"/>
    <property type="match status" value="1"/>
</dbReference>
<proteinExistence type="predicted"/>
<dbReference type="PANTHER" id="PTHR36842">
    <property type="entry name" value="PROTEIN TOLB HOMOLOG"/>
    <property type="match status" value="1"/>
</dbReference>
<name>A0ABR5TJ14_9EURY</name>
<dbReference type="EMBL" id="LHYI01000058">
    <property type="protein sequence ID" value="KXB07782.1"/>
    <property type="molecule type" value="Genomic_DNA"/>
</dbReference>
<evidence type="ECO:0000313" key="2">
    <source>
        <dbReference type="EMBL" id="KXB07782.1"/>
    </source>
</evidence>
<comment type="caution">
    <text evidence="2">The sequence shown here is derived from an EMBL/GenBank/DDBJ whole genome shotgun (WGS) entry which is preliminary data.</text>
</comment>
<protein>
    <recommendedName>
        <fullName evidence="1">Peptidase S9A N-terminal domain-containing protein</fullName>
    </recommendedName>
</protein>
<keyword evidence="3" id="KW-1185">Reference proteome</keyword>
<gene>
    <name evidence="2" type="ORF">AKJ55_01970</name>
</gene>
<dbReference type="InterPro" id="IPR023302">
    <property type="entry name" value="Pept_S9A_N"/>
</dbReference>
<organism evidence="2 3">
    <name type="scientific">candidate division MSBL1 archaeon SCGC-AAA382M17</name>
    <dbReference type="NCBI Taxonomy" id="1698284"/>
    <lineage>
        <taxon>Archaea</taxon>
        <taxon>Methanobacteriati</taxon>
        <taxon>Methanobacteriota</taxon>
        <taxon>candidate division MSBL1</taxon>
    </lineage>
</organism>
<reference evidence="2 3" key="1">
    <citation type="journal article" date="2016" name="Sci. Rep.">
        <title>Metabolic traits of an uncultured archaeal lineage -MSBL1- from brine pools of the Red Sea.</title>
        <authorList>
            <person name="Mwirichia R."/>
            <person name="Alam I."/>
            <person name="Rashid M."/>
            <person name="Vinu M."/>
            <person name="Ba-Alawi W."/>
            <person name="Anthony Kamau A."/>
            <person name="Kamanda Ngugi D."/>
            <person name="Goker M."/>
            <person name="Klenk H.P."/>
            <person name="Bajic V."/>
            <person name="Stingl U."/>
        </authorList>
    </citation>
    <scope>NUCLEOTIDE SEQUENCE [LARGE SCALE GENOMIC DNA]</scope>
    <source>
        <strain evidence="2">SCGC-AAA382M17</strain>
    </source>
</reference>
<sequence>MLLFLVIPLIMSSCIQKKQQREVKQYTIEQFMDNISIFGSSFSSEEEKVLFTSNESGIYNAYEVSVEGGDPKQLTKREETTRALSYFPNDKRIILMSDKGGNELYHIYVRQENGNIKDITPYEKARSSFLGWAHDRESFFFASNKRDPRYMDYYEVPLRTMEAKRIYKNTEGYNLGAISNDTKWLAFSKTITSTNNNMYLYNRESKEMKLLSKHEGEATYYPVDFTADNKFLYYRTDKNSEFDYLSKMNLETGASEKIYEADWDVMYVSHSYNKKYRVIGINRDAQTVVKVFNMETGKEVNFPDFENKNVTSVNISESEDLMAFYVSGSKSPGNLYVYNFNTGDYNKLTNTLNPDINTKDLVEEEVVHYESFDGMEIPA</sequence>
<dbReference type="Proteomes" id="UP000070633">
    <property type="component" value="Unassembled WGS sequence"/>
</dbReference>
<accession>A0ABR5TJ14</accession>